<evidence type="ECO:0000313" key="3">
    <source>
        <dbReference type="Proteomes" id="UP000314294"/>
    </source>
</evidence>
<gene>
    <name evidence="2" type="ORF">EYF80_014949</name>
</gene>
<dbReference type="EMBL" id="SRLO01000110">
    <property type="protein sequence ID" value="TNN74849.1"/>
    <property type="molecule type" value="Genomic_DNA"/>
</dbReference>
<proteinExistence type="predicted"/>
<sequence length="72" mass="7888">MQAVKSDSPPDSDVFQLRGLLPDGLAPHPPQSQIPAPVSQRTENQGEAGLRALLLGYIEETDWLQGDNEVRH</sequence>
<name>A0A4Z2I9T6_9TELE</name>
<dbReference type="Proteomes" id="UP000314294">
    <property type="component" value="Unassembled WGS sequence"/>
</dbReference>
<reference evidence="2 3" key="1">
    <citation type="submission" date="2019-03" db="EMBL/GenBank/DDBJ databases">
        <title>First draft genome of Liparis tanakae, snailfish: a comprehensive survey of snailfish specific genes.</title>
        <authorList>
            <person name="Kim W."/>
            <person name="Song I."/>
            <person name="Jeong J.-H."/>
            <person name="Kim D."/>
            <person name="Kim S."/>
            <person name="Ryu S."/>
            <person name="Song J.Y."/>
            <person name="Lee S.K."/>
        </authorList>
    </citation>
    <scope>NUCLEOTIDE SEQUENCE [LARGE SCALE GENOMIC DNA]</scope>
    <source>
        <tissue evidence="2">Muscle</tissue>
    </source>
</reference>
<organism evidence="2 3">
    <name type="scientific">Liparis tanakae</name>
    <name type="common">Tanaka's snailfish</name>
    <dbReference type="NCBI Taxonomy" id="230148"/>
    <lineage>
        <taxon>Eukaryota</taxon>
        <taxon>Metazoa</taxon>
        <taxon>Chordata</taxon>
        <taxon>Craniata</taxon>
        <taxon>Vertebrata</taxon>
        <taxon>Euteleostomi</taxon>
        <taxon>Actinopterygii</taxon>
        <taxon>Neopterygii</taxon>
        <taxon>Teleostei</taxon>
        <taxon>Neoteleostei</taxon>
        <taxon>Acanthomorphata</taxon>
        <taxon>Eupercaria</taxon>
        <taxon>Perciformes</taxon>
        <taxon>Cottioidei</taxon>
        <taxon>Cottales</taxon>
        <taxon>Liparidae</taxon>
        <taxon>Liparis</taxon>
    </lineage>
</organism>
<dbReference type="AlphaFoldDB" id="A0A4Z2I9T6"/>
<evidence type="ECO:0000313" key="2">
    <source>
        <dbReference type="EMBL" id="TNN74849.1"/>
    </source>
</evidence>
<feature type="compositionally biased region" description="Polar residues" evidence="1">
    <location>
        <begin position="33"/>
        <end position="45"/>
    </location>
</feature>
<evidence type="ECO:0000256" key="1">
    <source>
        <dbReference type="SAM" id="MobiDB-lite"/>
    </source>
</evidence>
<protein>
    <submittedName>
        <fullName evidence="2">Uncharacterized protein</fullName>
    </submittedName>
</protein>
<accession>A0A4Z2I9T6</accession>
<comment type="caution">
    <text evidence="2">The sequence shown here is derived from an EMBL/GenBank/DDBJ whole genome shotgun (WGS) entry which is preliminary data.</text>
</comment>
<keyword evidence="3" id="KW-1185">Reference proteome</keyword>
<feature type="region of interest" description="Disordered" evidence="1">
    <location>
        <begin position="1"/>
        <end position="45"/>
    </location>
</feature>